<proteinExistence type="predicted"/>
<dbReference type="Pfam" id="PF00395">
    <property type="entry name" value="SLH"/>
    <property type="match status" value="3"/>
</dbReference>
<dbReference type="Gene3D" id="1.10.530.10">
    <property type="match status" value="1"/>
</dbReference>
<feature type="chain" id="PRO_5011583484" evidence="2">
    <location>
        <begin position="24"/>
        <end position="479"/>
    </location>
</feature>
<evidence type="ECO:0000313" key="4">
    <source>
        <dbReference type="EMBL" id="SFE59709.1"/>
    </source>
</evidence>
<dbReference type="AlphaFoldDB" id="A0A1I2BUC6"/>
<evidence type="ECO:0000256" key="2">
    <source>
        <dbReference type="SAM" id="SignalP"/>
    </source>
</evidence>
<feature type="domain" description="SLH" evidence="3">
    <location>
        <begin position="304"/>
        <end position="367"/>
    </location>
</feature>
<reference evidence="4 5" key="1">
    <citation type="submission" date="2016-10" db="EMBL/GenBank/DDBJ databases">
        <authorList>
            <person name="de Groot N.N."/>
        </authorList>
    </citation>
    <scope>NUCLEOTIDE SEQUENCE [LARGE SCALE GENOMIC DNA]</scope>
    <source>
        <strain evidence="4 5">DSM 23995</strain>
    </source>
</reference>
<gene>
    <name evidence="4" type="ORF">SAMN05192532_102512</name>
</gene>
<accession>A0A1I2BUC6</accession>
<dbReference type="SUPFAM" id="SSF53955">
    <property type="entry name" value="Lysozyme-like"/>
    <property type="match status" value="1"/>
</dbReference>
<dbReference type="InterPro" id="IPR001119">
    <property type="entry name" value="SLH_dom"/>
</dbReference>
<evidence type="ECO:0000313" key="5">
    <source>
        <dbReference type="Proteomes" id="UP000199516"/>
    </source>
</evidence>
<dbReference type="STRING" id="930128.SAMN05192532_102512"/>
<dbReference type="EMBL" id="FONT01000002">
    <property type="protein sequence ID" value="SFE59709.1"/>
    <property type="molecule type" value="Genomic_DNA"/>
</dbReference>
<dbReference type="Pfam" id="PF01464">
    <property type="entry name" value="SLT"/>
    <property type="match status" value="1"/>
</dbReference>
<sequence>MKKWLVTTGFLLGMIVGNGQAFAADDDTGTPDAEELSYKEKKDLLTETALEYDIPPEILKAIAYEEAQMRQFTEDGEPVMNENEDGGIGIMQVTLNEDDFENREVDRERLKNDTAYNIQIGAELLNEKWEWTENLIPQVNNGDRHILENWYFAVLAYNGLDRRNDPNVSDDTYQEDLYGTMTSRNLLPSVDLPEFDAEYREGENRMRFSEDDLHVTTETKTPSTQMFETGTKVYSYAEEPGSTINFRLEPSLSSRQVGDVPLYMPLTVEGELEHDNSRDNHFGFYPFHYADIHGYMASSYVREGEVTPFYDVRKQEVTEAVGFLEVRGIISGYPDGTFRPYEPILRRHAAAMLADALQLSTPDEYTMKATDMESDDLGYNSMKAMEYHGLMTGSNGNIRPNEYMTRAQMASVLTAAFEETLPAPSGNHNFDDVPADFWNYDAINQIYQSGLSNQDPFRPGEDVTRSQFALFLKRAMTLE</sequence>
<dbReference type="InterPro" id="IPR023346">
    <property type="entry name" value="Lysozyme-like_dom_sf"/>
</dbReference>
<dbReference type="PANTHER" id="PTHR43308">
    <property type="entry name" value="OUTER MEMBRANE PROTEIN ALPHA-RELATED"/>
    <property type="match status" value="1"/>
</dbReference>
<organism evidence="4 5">
    <name type="scientific">Alteribacillus iranensis</name>
    <dbReference type="NCBI Taxonomy" id="930128"/>
    <lineage>
        <taxon>Bacteria</taxon>
        <taxon>Bacillati</taxon>
        <taxon>Bacillota</taxon>
        <taxon>Bacilli</taxon>
        <taxon>Bacillales</taxon>
        <taxon>Bacillaceae</taxon>
        <taxon>Alteribacillus</taxon>
    </lineage>
</organism>
<feature type="domain" description="SLH" evidence="3">
    <location>
        <begin position="426"/>
        <end position="479"/>
    </location>
</feature>
<dbReference type="OrthoDB" id="2690990at2"/>
<dbReference type="InterPro" id="IPR008258">
    <property type="entry name" value="Transglycosylase_SLT_dom_1"/>
</dbReference>
<name>A0A1I2BUC6_9BACI</name>
<protein>
    <submittedName>
        <fullName evidence="4">S-layer homology domain-containing protein</fullName>
    </submittedName>
</protein>
<evidence type="ECO:0000256" key="1">
    <source>
        <dbReference type="ARBA" id="ARBA00022729"/>
    </source>
</evidence>
<dbReference type="InterPro" id="IPR051465">
    <property type="entry name" value="Cell_Envelope_Struct_Comp"/>
</dbReference>
<dbReference type="PROSITE" id="PS51272">
    <property type="entry name" value="SLH"/>
    <property type="match status" value="2"/>
</dbReference>
<evidence type="ECO:0000259" key="3">
    <source>
        <dbReference type="PROSITE" id="PS51272"/>
    </source>
</evidence>
<dbReference type="RefSeq" id="WP_091659169.1">
    <property type="nucleotide sequence ID" value="NZ_FONT01000002.1"/>
</dbReference>
<dbReference type="Proteomes" id="UP000199516">
    <property type="component" value="Unassembled WGS sequence"/>
</dbReference>
<keyword evidence="1 2" id="KW-0732">Signal</keyword>
<feature type="signal peptide" evidence="2">
    <location>
        <begin position="1"/>
        <end position="23"/>
    </location>
</feature>
<dbReference type="PANTHER" id="PTHR43308:SF5">
    <property type="entry name" value="S-LAYER PROTEIN _ PEPTIDOGLYCAN ENDO-BETA-N-ACETYLGLUCOSAMINIDASE"/>
    <property type="match status" value="1"/>
</dbReference>
<keyword evidence="5" id="KW-1185">Reference proteome</keyword>